<feature type="domain" description="HTH iclR-type" evidence="4">
    <location>
        <begin position="3"/>
        <end position="64"/>
    </location>
</feature>
<dbReference type="Gene3D" id="3.30.450.40">
    <property type="match status" value="1"/>
</dbReference>
<dbReference type="PANTHER" id="PTHR30136">
    <property type="entry name" value="HELIX-TURN-HELIX TRANSCRIPTIONAL REGULATOR, ICLR FAMILY"/>
    <property type="match status" value="1"/>
</dbReference>
<evidence type="ECO:0000256" key="1">
    <source>
        <dbReference type="ARBA" id="ARBA00023015"/>
    </source>
</evidence>
<dbReference type="InterPro" id="IPR005471">
    <property type="entry name" value="Tscrpt_reg_IclR_N"/>
</dbReference>
<dbReference type="PROSITE" id="PS51077">
    <property type="entry name" value="HTH_ICLR"/>
    <property type="match status" value="1"/>
</dbReference>
<accession>A0ABV6LKP3</accession>
<keyword evidence="3" id="KW-0804">Transcription</keyword>
<organism evidence="6 7">
    <name type="scientific">Pontibacillus salicampi</name>
    <dbReference type="NCBI Taxonomy" id="1449801"/>
    <lineage>
        <taxon>Bacteria</taxon>
        <taxon>Bacillati</taxon>
        <taxon>Bacillota</taxon>
        <taxon>Bacilli</taxon>
        <taxon>Bacillales</taxon>
        <taxon>Bacillaceae</taxon>
        <taxon>Pontibacillus</taxon>
    </lineage>
</organism>
<proteinExistence type="predicted"/>
<evidence type="ECO:0000313" key="7">
    <source>
        <dbReference type="Proteomes" id="UP001589836"/>
    </source>
</evidence>
<dbReference type="RefSeq" id="WP_377345408.1">
    <property type="nucleotide sequence ID" value="NZ_JBHLTP010000003.1"/>
</dbReference>
<evidence type="ECO:0000256" key="2">
    <source>
        <dbReference type="ARBA" id="ARBA00023125"/>
    </source>
</evidence>
<reference evidence="6 7" key="1">
    <citation type="submission" date="2024-09" db="EMBL/GenBank/DDBJ databases">
        <authorList>
            <person name="Sun Q."/>
            <person name="Mori K."/>
        </authorList>
    </citation>
    <scope>NUCLEOTIDE SEQUENCE [LARGE SCALE GENOMIC DNA]</scope>
    <source>
        <strain evidence="6 7">NCAIM B.02529</strain>
    </source>
</reference>
<dbReference type="Pfam" id="PF09339">
    <property type="entry name" value="HTH_IclR"/>
    <property type="match status" value="1"/>
</dbReference>
<gene>
    <name evidence="6" type="ORF">ACFFGV_04675</name>
</gene>
<dbReference type="SUPFAM" id="SSF46785">
    <property type="entry name" value="Winged helix' DNA-binding domain"/>
    <property type="match status" value="1"/>
</dbReference>
<dbReference type="SUPFAM" id="SSF55781">
    <property type="entry name" value="GAF domain-like"/>
    <property type="match status" value="1"/>
</dbReference>
<dbReference type="Gene3D" id="1.10.10.10">
    <property type="entry name" value="Winged helix-like DNA-binding domain superfamily/Winged helix DNA-binding domain"/>
    <property type="match status" value="1"/>
</dbReference>
<comment type="caution">
    <text evidence="6">The sequence shown here is derived from an EMBL/GenBank/DDBJ whole genome shotgun (WGS) entry which is preliminary data.</text>
</comment>
<dbReference type="InterPro" id="IPR029016">
    <property type="entry name" value="GAF-like_dom_sf"/>
</dbReference>
<dbReference type="InterPro" id="IPR036390">
    <property type="entry name" value="WH_DNA-bd_sf"/>
</dbReference>
<dbReference type="InterPro" id="IPR036388">
    <property type="entry name" value="WH-like_DNA-bd_sf"/>
</dbReference>
<feature type="domain" description="IclR-ED" evidence="5">
    <location>
        <begin position="65"/>
        <end position="247"/>
    </location>
</feature>
<sequence length="251" mass="27884">MTVKSAERVIDILDLLKDVREGMTLKEIADSLSLPQSSTFHLLNTMESKGFLIVTERRSYKLGPKLIQIGTKAIETLDINSEAQPYLRRLMEKVEETVFMAVLIEQELVYVAKVDNPRSVLTSAQIGMRKPIYCTGLGKAFLAFLPESMKDRILANVDMHAVTEKTITSRLSLNNQLSLFRQQGYAVDDEENESGLYCLASPVFNASGEMVAAISVSGPKNRVYSRQAEIVEELTKTALQISERAGFTKGG</sequence>
<dbReference type="PROSITE" id="PS51078">
    <property type="entry name" value="ICLR_ED"/>
    <property type="match status" value="1"/>
</dbReference>
<dbReference type="PANTHER" id="PTHR30136:SF35">
    <property type="entry name" value="HTH-TYPE TRANSCRIPTIONAL REGULATOR RV1719"/>
    <property type="match status" value="1"/>
</dbReference>
<evidence type="ECO:0000259" key="4">
    <source>
        <dbReference type="PROSITE" id="PS51077"/>
    </source>
</evidence>
<evidence type="ECO:0000259" key="5">
    <source>
        <dbReference type="PROSITE" id="PS51078"/>
    </source>
</evidence>
<keyword evidence="1" id="KW-0805">Transcription regulation</keyword>
<name>A0ABV6LKP3_9BACI</name>
<evidence type="ECO:0000256" key="3">
    <source>
        <dbReference type="ARBA" id="ARBA00023163"/>
    </source>
</evidence>
<dbReference type="InterPro" id="IPR050707">
    <property type="entry name" value="HTH_MetabolicPath_Reg"/>
</dbReference>
<evidence type="ECO:0000313" key="6">
    <source>
        <dbReference type="EMBL" id="MFC0522884.1"/>
    </source>
</evidence>
<dbReference type="InterPro" id="IPR014757">
    <property type="entry name" value="Tscrpt_reg_IclR_C"/>
</dbReference>
<dbReference type="Proteomes" id="UP001589836">
    <property type="component" value="Unassembled WGS sequence"/>
</dbReference>
<keyword evidence="2" id="KW-0238">DNA-binding</keyword>
<dbReference type="Pfam" id="PF01614">
    <property type="entry name" value="IclR_C"/>
    <property type="match status" value="1"/>
</dbReference>
<dbReference type="EMBL" id="JBHLTP010000003">
    <property type="protein sequence ID" value="MFC0522884.1"/>
    <property type="molecule type" value="Genomic_DNA"/>
</dbReference>
<keyword evidence="7" id="KW-1185">Reference proteome</keyword>
<protein>
    <submittedName>
        <fullName evidence="6">IclR family transcriptional regulator</fullName>
    </submittedName>
</protein>
<dbReference type="SMART" id="SM00346">
    <property type="entry name" value="HTH_ICLR"/>
    <property type="match status" value="1"/>
</dbReference>